<dbReference type="PROSITE" id="PS51682">
    <property type="entry name" value="SAM_OMT_I"/>
    <property type="match status" value="1"/>
</dbReference>
<evidence type="ECO:0000313" key="4">
    <source>
        <dbReference type="EMBL" id="SVC40098.1"/>
    </source>
</evidence>
<keyword evidence="2" id="KW-0808">Transferase</keyword>
<proteinExistence type="predicted"/>
<sequence length="202" mass="22919">KYCKEHTASDNRLLSELEQYTWDNEDVPQMISGQMVGKFLQSIIRMIAAQKIVEVGTFTGYSALQMAEAIPLDGEIHTCELMKKHAETAQSFFDKSDYGKKITIHQGPALESLETLKVGNFDMAFIDADKSNYLEYYKRCLVLIRAGGVIILDNMLWSGSVIDPNDDDSKALRKTGDYIQEDTRVFNMLFPIRDGLMLCIKK</sequence>
<gene>
    <name evidence="4" type="ORF">METZ01_LOCUS292952</name>
</gene>
<dbReference type="PANTHER" id="PTHR10509:SF14">
    <property type="entry name" value="CAFFEOYL-COA O-METHYLTRANSFERASE 3-RELATED"/>
    <property type="match status" value="1"/>
</dbReference>
<dbReference type="AlphaFoldDB" id="A0A382LTY0"/>
<dbReference type="EMBL" id="UINC01089205">
    <property type="protein sequence ID" value="SVC40098.1"/>
    <property type="molecule type" value="Genomic_DNA"/>
</dbReference>
<reference evidence="4" key="1">
    <citation type="submission" date="2018-05" db="EMBL/GenBank/DDBJ databases">
        <authorList>
            <person name="Lanie J.A."/>
            <person name="Ng W.-L."/>
            <person name="Kazmierczak K.M."/>
            <person name="Andrzejewski T.M."/>
            <person name="Davidsen T.M."/>
            <person name="Wayne K.J."/>
            <person name="Tettelin H."/>
            <person name="Glass J.I."/>
            <person name="Rusch D."/>
            <person name="Podicherti R."/>
            <person name="Tsui H.-C.T."/>
            <person name="Winkler M.E."/>
        </authorList>
    </citation>
    <scope>NUCLEOTIDE SEQUENCE</scope>
</reference>
<name>A0A382LTY0_9ZZZZ</name>
<dbReference type="SUPFAM" id="SSF53335">
    <property type="entry name" value="S-adenosyl-L-methionine-dependent methyltransferases"/>
    <property type="match status" value="1"/>
</dbReference>
<evidence type="ECO:0000256" key="1">
    <source>
        <dbReference type="ARBA" id="ARBA00022603"/>
    </source>
</evidence>
<dbReference type="InterPro" id="IPR002935">
    <property type="entry name" value="SAM_O-MeTrfase"/>
</dbReference>
<evidence type="ECO:0000256" key="3">
    <source>
        <dbReference type="ARBA" id="ARBA00022691"/>
    </source>
</evidence>
<protein>
    <recommendedName>
        <fullName evidence="5">O-methyltransferase domain-containing protein</fullName>
    </recommendedName>
</protein>
<dbReference type="Gene3D" id="3.40.50.150">
    <property type="entry name" value="Vaccinia Virus protein VP39"/>
    <property type="match status" value="1"/>
</dbReference>
<organism evidence="4">
    <name type="scientific">marine metagenome</name>
    <dbReference type="NCBI Taxonomy" id="408172"/>
    <lineage>
        <taxon>unclassified sequences</taxon>
        <taxon>metagenomes</taxon>
        <taxon>ecological metagenomes</taxon>
    </lineage>
</organism>
<keyword evidence="1" id="KW-0489">Methyltransferase</keyword>
<keyword evidence="3" id="KW-0949">S-adenosyl-L-methionine</keyword>
<evidence type="ECO:0008006" key="5">
    <source>
        <dbReference type="Google" id="ProtNLM"/>
    </source>
</evidence>
<dbReference type="InterPro" id="IPR029063">
    <property type="entry name" value="SAM-dependent_MTases_sf"/>
</dbReference>
<dbReference type="CDD" id="cd02440">
    <property type="entry name" value="AdoMet_MTases"/>
    <property type="match status" value="1"/>
</dbReference>
<evidence type="ECO:0000256" key="2">
    <source>
        <dbReference type="ARBA" id="ARBA00022679"/>
    </source>
</evidence>
<dbReference type="GO" id="GO:0008171">
    <property type="term" value="F:O-methyltransferase activity"/>
    <property type="evidence" value="ECO:0007669"/>
    <property type="project" value="InterPro"/>
</dbReference>
<dbReference type="GO" id="GO:0008757">
    <property type="term" value="F:S-adenosylmethionine-dependent methyltransferase activity"/>
    <property type="evidence" value="ECO:0007669"/>
    <property type="project" value="TreeGrafter"/>
</dbReference>
<dbReference type="PANTHER" id="PTHR10509">
    <property type="entry name" value="O-METHYLTRANSFERASE-RELATED"/>
    <property type="match status" value="1"/>
</dbReference>
<accession>A0A382LTY0</accession>
<dbReference type="Pfam" id="PF01596">
    <property type="entry name" value="Methyltransf_3"/>
    <property type="match status" value="1"/>
</dbReference>
<feature type="non-terminal residue" evidence="4">
    <location>
        <position position="1"/>
    </location>
</feature>
<dbReference type="GO" id="GO:0032259">
    <property type="term" value="P:methylation"/>
    <property type="evidence" value="ECO:0007669"/>
    <property type="project" value="UniProtKB-KW"/>
</dbReference>
<dbReference type="InterPro" id="IPR050362">
    <property type="entry name" value="Cation-dep_OMT"/>
</dbReference>